<evidence type="ECO:0000256" key="5">
    <source>
        <dbReference type="ARBA" id="ARBA00023125"/>
    </source>
</evidence>
<accession>A0A6C0BBA5</accession>
<keyword evidence="4" id="KW-0799">Topoisomerase</keyword>
<dbReference type="GO" id="GO:0006265">
    <property type="term" value="P:DNA topological change"/>
    <property type="evidence" value="ECO:0007669"/>
    <property type="project" value="InterPro"/>
</dbReference>
<dbReference type="InterPro" id="IPR013824">
    <property type="entry name" value="Topo_IA_cen_sub1"/>
</dbReference>
<sequence>MSYALCIVESPAKCAKIQGFLGPGWKVVASMGHIRALEEDLAAIGLDRDFEARYTFIKEKGKAMSGIKDAAAGAHTIYLAADDDREGEAIAYSVAVLLKLDPKKAKRAVFHEITKDAVVKAVNQPRLLDMNKVEAQQARAVLDMMVGFTISPLLWKHVGPSLSAGRCQTPALRLLVDREREITDFKSELSWRIKGAWLSSMQTATQIAASLFDELGDEESALNYLENIHDDTSGVILSTKTQPRSEGPPKPLITSTLQQEASALFSIQPKQTMKAAQRLYEQGYITYMRTDSTAISAEAVLEARTWIEKALGGEYLGLIGAPARITKGDVPKAQEAHEAIRPTHVEVTDLPDDEDWSAMERKIYRLVWQRTVQSLMAIARSEDFIALFTASGDPGEFVWQSVWKRSLFLGWKKIGLGAVNLDDDEEEGADAVASVWAAATKLKKGDLLKWTNLSAIPQETKAAGRYTEATLVRELERKGIGRPSTFASLVGTILEKGYTVKEDRPAKEVEVTSYHVEKPGQWPPIRQKEKKKMGAEKQKLSPTPLGISVHDFCIKEFPHLFAYGFTKGMEDRLDKVADGSEHWKLVCRDTWGSYKDKLADLKKEGGSKTAREKVFSDGLKAVQTKKGPLLLREGEPVKFYGWPSGVSYQDMTEEAALAFIESIGAADTIGEYNGEPIVKKKGPFGLYVQCGSTRIPFQPEDSVGAIIEKLKAKSQSVLHSIGPYEFRTGQYGPYMMKKGVKAFVSIPQGLDPKVLTEEAAARIYKTGVDQQKAGGGRGGRGRGRGK</sequence>
<dbReference type="CDD" id="cd00186">
    <property type="entry name" value="TOP1Ac"/>
    <property type="match status" value="1"/>
</dbReference>
<dbReference type="InterPro" id="IPR013825">
    <property type="entry name" value="Topo_IA_cen_sub2"/>
</dbReference>
<evidence type="ECO:0000256" key="2">
    <source>
        <dbReference type="ARBA" id="ARBA00009446"/>
    </source>
</evidence>
<dbReference type="InterPro" id="IPR003601">
    <property type="entry name" value="Topo_IA_2"/>
</dbReference>
<dbReference type="PANTHER" id="PTHR42785:SF1">
    <property type="entry name" value="DNA TOPOISOMERASE"/>
    <property type="match status" value="1"/>
</dbReference>
<keyword evidence="5" id="KW-0238">DNA-binding</keyword>
<evidence type="ECO:0000259" key="9">
    <source>
        <dbReference type="PROSITE" id="PS52039"/>
    </source>
</evidence>
<proteinExistence type="inferred from homology"/>
<dbReference type="AlphaFoldDB" id="A0A6C0BBA5"/>
<dbReference type="InterPro" id="IPR006171">
    <property type="entry name" value="TOPRIM_dom"/>
</dbReference>
<protein>
    <recommendedName>
        <fullName evidence="3">DNA topoisomerase</fullName>
        <ecNumber evidence="3">5.6.2.1</ecNumber>
    </recommendedName>
</protein>
<feature type="domain" description="Topo IA-type catalytic" evidence="9">
    <location>
        <begin position="129"/>
        <end position="598"/>
    </location>
</feature>
<dbReference type="SMART" id="SM00436">
    <property type="entry name" value="TOP1Bc"/>
    <property type="match status" value="1"/>
</dbReference>
<evidence type="ECO:0000259" key="8">
    <source>
        <dbReference type="PROSITE" id="PS50880"/>
    </source>
</evidence>
<dbReference type="InterPro" id="IPR013497">
    <property type="entry name" value="Topo_IA_cen"/>
</dbReference>
<organism evidence="10">
    <name type="scientific">viral metagenome</name>
    <dbReference type="NCBI Taxonomy" id="1070528"/>
    <lineage>
        <taxon>unclassified sequences</taxon>
        <taxon>metagenomes</taxon>
        <taxon>organismal metagenomes</taxon>
    </lineage>
</organism>
<feature type="domain" description="Toprim" evidence="8">
    <location>
        <begin position="3"/>
        <end position="113"/>
    </location>
</feature>
<dbReference type="Gene3D" id="2.70.20.10">
    <property type="entry name" value="Topoisomerase I, domain 3"/>
    <property type="match status" value="1"/>
</dbReference>
<dbReference type="SMART" id="SM00437">
    <property type="entry name" value="TOP1Ac"/>
    <property type="match status" value="1"/>
</dbReference>
<dbReference type="SUPFAM" id="SSF56712">
    <property type="entry name" value="Prokaryotic type I DNA topoisomerase"/>
    <property type="match status" value="1"/>
</dbReference>
<dbReference type="PROSITE" id="PS50880">
    <property type="entry name" value="TOPRIM"/>
    <property type="match status" value="1"/>
</dbReference>
<dbReference type="EMBL" id="MN739109">
    <property type="protein sequence ID" value="QHS89386.1"/>
    <property type="molecule type" value="Genomic_DNA"/>
</dbReference>
<dbReference type="InterPro" id="IPR023406">
    <property type="entry name" value="Topo_IA_AS"/>
</dbReference>
<dbReference type="PRINTS" id="PR00417">
    <property type="entry name" value="PRTPISMRASEI"/>
</dbReference>
<feature type="region of interest" description="Disordered" evidence="7">
    <location>
        <begin position="766"/>
        <end position="786"/>
    </location>
</feature>
<dbReference type="EC" id="5.6.2.1" evidence="3"/>
<dbReference type="Gene3D" id="1.10.460.10">
    <property type="entry name" value="Topoisomerase I, domain 2"/>
    <property type="match status" value="2"/>
</dbReference>
<comment type="catalytic activity">
    <reaction evidence="1">
        <text>ATP-independent breakage of single-stranded DNA, followed by passage and rejoining.</text>
        <dbReference type="EC" id="5.6.2.1"/>
    </reaction>
</comment>
<dbReference type="InterPro" id="IPR005733">
    <property type="entry name" value="TopoI_bac-type"/>
</dbReference>
<evidence type="ECO:0000313" key="10">
    <source>
        <dbReference type="EMBL" id="QHS89386.1"/>
    </source>
</evidence>
<keyword evidence="6" id="KW-0413">Isomerase</keyword>
<reference evidence="10" key="1">
    <citation type="journal article" date="2020" name="Nature">
        <title>Giant virus diversity and host interactions through global metagenomics.</title>
        <authorList>
            <person name="Schulz F."/>
            <person name="Roux S."/>
            <person name="Paez-Espino D."/>
            <person name="Jungbluth S."/>
            <person name="Walsh D.A."/>
            <person name="Denef V.J."/>
            <person name="McMahon K.D."/>
            <person name="Konstantinidis K.T."/>
            <person name="Eloe-Fadrosh E.A."/>
            <person name="Kyrpides N.C."/>
            <person name="Woyke T."/>
        </authorList>
    </citation>
    <scope>NUCLEOTIDE SEQUENCE</scope>
    <source>
        <strain evidence="10">GVMAG-M-3300010158-60</strain>
    </source>
</reference>
<evidence type="ECO:0000256" key="3">
    <source>
        <dbReference type="ARBA" id="ARBA00012891"/>
    </source>
</evidence>
<dbReference type="SMART" id="SM00493">
    <property type="entry name" value="TOPRIM"/>
    <property type="match status" value="1"/>
</dbReference>
<dbReference type="Gene3D" id="3.40.50.140">
    <property type="match status" value="1"/>
</dbReference>
<comment type="similarity">
    <text evidence="2">Belongs to the type IA topoisomerase family.</text>
</comment>
<dbReference type="Pfam" id="PF01751">
    <property type="entry name" value="Toprim"/>
    <property type="match status" value="1"/>
</dbReference>
<dbReference type="GO" id="GO:0003677">
    <property type="term" value="F:DNA binding"/>
    <property type="evidence" value="ECO:0007669"/>
    <property type="project" value="UniProtKB-KW"/>
</dbReference>
<evidence type="ECO:0000256" key="1">
    <source>
        <dbReference type="ARBA" id="ARBA00000213"/>
    </source>
</evidence>
<dbReference type="GO" id="GO:0003917">
    <property type="term" value="F:DNA topoisomerase type I (single strand cut, ATP-independent) activity"/>
    <property type="evidence" value="ECO:0007669"/>
    <property type="project" value="UniProtKB-EC"/>
</dbReference>
<dbReference type="Pfam" id="PF01131">
    <property type="entry name" value="Topoisom_bac"/>
    <property type="match status" value="1"/>
</dbReference>
<dbReference type="NCBIfam" id="TIGR01051">
    <property type="entry name" value="topA_bact"/>
    <property type="match status" value="1"/>
</dbReference>
<evidence type="ECO:0000256" key="4">
    <source>
        <dbReference type="ARBA" id="ARBA00023029"/>
    </source>
</evidence>
<evidence type="ECO:0000256" key="7">
    <source>
        <dbReference type="SAM" id="MobiDB-lite"/>
    </source>
</evidence>
<evidence type="ECO:0000256" key="6">
    <source>
        <dbReference type="ARBA" id="ARBA00023235"/>
    </source>
</evidence>
<dbReference type="PROSITE" id="PS52039">
    <property type="entry name" value="TOPO_IA_2"/>
    <property type="match status" value="1"/>
</dbReference>
<dbReference type="InterPro" id="IPR023405">
    <property type="entry name" value="Topo_IA_core_domain"/>
</dbReference>
<dbReference type="Gene3D" id="1.10.290.10">
    <property type="entry name" value="Topoisomerase I, domain 4"/>
    <property type="match status" value="1"/>
</dbReference>
<dbReference type="PROSITE" id="PS00396">
    <property type="entry name" value="TOPO_IA_1"/>
    <property type="match status" value="1"/>
</dbReference>
<dbReference type="InterPro" id="IPR013826">
    <property type="entry name" value="Topo_IA_cen_sub3"/>
</dbReference>
<name>A0A6C0BBA5_9ZZZZ</name>
<dbReference type="PANTHER" id="PTHR42785">
    <property type="entry name" value="DNA TOPOISOMERASE, TYPE IA, CORE"/>
    <property type="match status" value="1"/>
</dbReference>
<dbReference type="InterPro" id="IPR000380">
    <property type="entry name" value="Topo_IA"/>
</dbReference>
<dbReference type="InterPro" id="IPR003602">
    <property type="entry name" value="Topo_IA_DNA-bd_dom"/>
</dbReference>